<feature type="transmembrane region" description="Helical" evidence="8">
    <location>
        <begin position="159"/>
        <end position="177"/>
    </location>
</feature>
<keyword evidence="7 8" id="KW-0472">Membrane</keyword>
<proteinExistence type="predicted"/>
<evidence type="ECO:0000256" key="2">
    <source>
        <dbReference type="ARBA" id="ARBA00022475"/>
    </source>
</evidence>
<evidence type="ECO:0000256" key="3">
    <source>
        <dbReference type="ARBA" id="ARBA00022676"/>
    </source>
</evidence>
<dbReference type="PANTHER" id="PTHR33908">
    <property type="entry name" value="MANNOSYLTRANSFERASE YKCB-RELATED"/>
    <property type="match status" value="1"/>
</dbReference>
<dbReference type="InterPro" id="IPR021280">
    <property type="entry name" value="TMEM260-like"/>
</dbReference>
<feature type="transmembrane region" description="Helical" evidence="8">
    <location>
        <begin position="197"/>
        <end position="220"/>
    </location>
</feature>
<keyword evidence="5 8" id="KW-0812">Transmembrane</keyword>
<feature type="transmembrane region" description="Helical" evidence="8">
    <location>
        <begin position="353"/>
        <end position="373"/>
    </location>
</feature>
<evidence type="ECO:0000256" key="6">
    <source>
        <dbReference type="ARBA" id="ARBA00022989"/>
    </source>
</evidence>
<organism evidence="9 10">
    <name type="scientific">Chitinophaga horti</name>
    <dbReference type="NCBI Taxonomy" id="2920382"/>
    <lineage>
        <taxon>Bacteria</taxon>
        <taxon>Pseudomonadati</taxon>
        <taxon>Bacteroidota</taxon>
        <taxon>Chitinophagia</taxon>
        <taxon>Chitinophagales</taxon>
        <taxon>Chitinophagaceae</taxon>
        <taxon>Chitinophaga</taxon>
    </lineage>
</organism>
<feature type="transmembrane region" description="Helical" evidence="8">
    <location>
        <begin position="112"/>
        <end position="130"/>
    </location>
</feature>
<sequence length="527" mass="59234">MTAKTNPGKASLTYGLIAFAALTLFFILSFPGNRSEADDGFHYAYLVRSSGYAHLFQPRYLFFLPLAKAIWQLFGERIDAYWLMCTLSAICSALTVVLCFRFQERVLKMSRNAALCGCALLLFAYGYWRYSVEAEVYALSNVFCIGVLYLILSQREMRPLVLAVLAGFIAGIGVLIYKPNAIPLFFCFPFAFFLRRYWAAAFVYGIVGVLVVIGGYYITYQALAPQQAFVAFLMDGASQSYGSIFVTGFVLVSNIVSTGFLYGIDSVEQFIRGHFPANMIVEEVYAANTNGVLNFVACATLVLTGIALLWLLIKGFRHTTRKGFKPENWLLVLWIAIYGLVLLYLDPNSPEPWTMLLVPIVLLFTSWLVSPLFEKKLTFVPWLAVSLLALHNLVGGYMLIRSESSDYIVNRAAWLKQHARTGDLVLSLGSGSMLAYIVYESPASICSPEQAFDRCMDEAEKTIAAGHHVYIAEDMIHRDDAVKFRDPETYEKTAVFVEKYKDYLVLVNPENDGFGKIYELKYRGKLN</sequence>
<keyword evidence="6 8" id="KW-1133">Transmembrane helix</keyword>
<gene>
    <name evidence="9" type="ORF">MKQ68_20785</name>
</gene>
<comment type="subcellular location">
    <subcellularLocation>
        <location evidence="1">Cell membrane</location>
        <topology evidence="1">Multi-pass membrane protein</topology>
    </subcellularLocation>
</comment>
<name>A0ABY6IYP9_9BACT</name>
<evidence type="ECO:0000256" key="5">
    <source>
        <dbReference type="ARBA" id="ARBA00022692"/>
    </source>
</evidence>
<keyword evidence="10" id="KW-1185">Reference proteome</keyword>
<feature type="transmembrane region" description="Helical" evidence="8">
    <location>
        <begin position="292"/>
        <end position="316"/>
    </location>
</feature>
<dbReference type="EMBL" id="CP107006">
    <property type="protein sequence ID" value="UYQ92524.1"/>
    <property type="molecule type" value="Genomic_DNA"/>
</dbReference>
<evidence type="ECO:0000256" key="4">
    <source>
        <dbReference type="ARBA" id="ARBA00022679"/>
    </source>
</evidence>
<evidence type="ECO:0000313" key="10">
    <source>
        <dbReference type="Proteomes" id="UP001162741"/>
    </source>
</evidence>
<reference evidence="9" key="1">
    <citation type="submission" date="2022-10" db="EMBL/GenBank/DDBJ databases">
        <title>Chitinophaga sp. nov., isolated from soil.</title>
        <authorList>
            <person name="Jeon C.O."/>
        </authorList>
    </citation>
    <scope>NUCLEOTIDE SEQUENCE</scope>
    <source>
        <strain evidence="9">R8</strain>
    </source>
</reference>
<feature type="transmembrane region" description="Helical" evidence="8">
    <location>
        <begin position="328"/>
        <end position="347"/>
    </location>
</feature>
<dbReference type="Pfam" id="PF11028">
    <property type="entry name" value="TMEM260-like"/>
    <property type="match status" value="1"/>
</dbReference>
<keyword evidence="3" id="KW-0328">Glycosyltransferase</keyword>
<evidence type="ECO:0000256" key="8">
    <source>
        <dbReference type="SAM" id="Phobius"/>
    </source>
</evidence>
<dbReference type="Proteomes" id="UP001162741">
    <property type="component" value="Chromosome"/>
</dbReference>
<evidence type="ECO:0000313" key="9">
    <source>
        <dbReference type="EMBL" id="UYQ92524.1"/>
    </source>
</evidence>
<dbReference type="InterPro" id="IPR050297">
    <property type="entry name" value="LipidA_mod_glycosyltrf_83"/>
</dbReference>
<feature type="transmembrane region" description="Helical" evidence="8">
    <location>
        <begin position="12"/>
        <end position="30"/>
    </location>
</feature>
<evidence type="ECO:0000256" key="1">
    <source>
        <dbReference type="ARBA" id="ARBA00004651"/>
    </source>
</evidence>
<keyword evidence="4" id="KW-0808">Transferase</keyword>
<accession>A0ABY6IYP9</accession>
<dbReference type="PANTHER" id="PTHR33908:SF11">
    <property type="entry name" value="MEMBRANE PROTEIN"/>
    <property type="match status" value="1"/>
</dbReference>
<feature type="transmembrane region" description="Helical" evidence="8">
    <location>
        <begin position="380"/>
        <end position="400"/>
    </location>
</feature>
<dbReference type="RefSeq" id="WP_264280776.1">
    <property type="nucleotide sequence ID" value="NZ_CP107006.1"/>
</dbReference>
<protein>
    <submittedName>
        <fullName evidence="9">DUF2723 domain-containing protein</fullName>
    </submittedName>
</protein>
<feature type="transmembrane region" description="Helical" evidence="8">
    <location>
        <begin position="241"/>
        <end position="264"/>
    </location>
</feature>
<feature type="transmembrane region" description="Helical" evidence="8">
    <location>
        <begin position="80"/>
        <end position="100"/>
    </location>
</feature>
<feature type="transmembrane region" description="Helical" evidence="8">
    <location>
        <begin position="136"/>
        <end position="152"/>
    </location>
</feature>
<evidence type="ECO:0000256" key="7">
    <source>
        <dbReference type="ARBA" id="ARBA00023136"/>
    </source>
</evidence>
<keyword evidence="2" id="KW-1003">Cell membrane</keyword>